<dbReference type="InterPro" id="IPR012337">
    <property type="entry name" value="RNaseH-like_sf"/>
</dbReference>
<gene>
    <name evidence="3" type="ORF">IFM89_016046</name>
</gene>
<dbReference type="Pfam" id="PF13456">
    <property type="entry name" value="RVT_3"/>
    <property type="match status" value="1"/>
</dbReference>
<name>A0A835H3A3_9MAGN</name>
<evidence type="ECO:0000313" key="4">
    <source>
        <dbReference type="Proteomes" id="UP000631114"/>
    </source>
</evidence>
<proteinExistence type="predicted"/>
<dbReference type="OrthoDB" id="1745633at2759"/>
<keyword evidence="4" id="KW-1185">Reference proteome</keyword>
<protein>
    <recommendedName>
        <fullName evidence="5">RNase H type-1 domain-containing protein</fullName>
    </recommendedName>
</protein>
<reference evidence="3 4" key="1">
    <citation type="submission" date="2020-10" db="EMBL/GenBank/DDBJ databases">
        <title>The Coptis chinensis genome and diversification of protoberbering-type alkaloids.</title>
        <authorList>
            <person name="Wang B."/>
            <person name="Shu S."/>
            <person name="Song C."/>
            <person name="Liu Y."/>
        </authorList>
    </citation>
    <scope>NUCLEOTIDE SEQUENCE [LARGE SCALE GENOMIC DNA]</scope>
    <source>
        <strain evidence="3">HL-2020</strain>
        <tissue evidence="3">Leaf</tissue>
    </source>
</reference>
<dbReference type="InterPro" id="IPR026960">
    <property type="entry name" value="RVT-Znf"/>
</dbReference>
<dbReference type="SUPFAM" id="SSF53098">
    <property type="entry name" value="Ribonuclease H-like"/>
    <property type="match status" value="1"/>
</dbReference>
<dbReference type="EMBL" id="JADFTS010000008">
    <property type="protein sequence ID" value="KAF9592595.1"/>
    <property type="molecule type" value="Genomic_DNA"/>
</dbReference>
<dbReference type="GO" id="GO:0003676">
    <property type="term" value="F:nucleic acid binding"/>
    <property type="evidence" value="ECO:0007669"/>
    <property type="project" value="InterPro"/>
</dbReference>
<dbReference type="PANTHER" id="PTHR47074">
    <property type="entry name" value="BNAC02G40300D PROTEIN"/>
    <property type="match status" value="1"/>
</dbReference>
<dbReference type="InterPro" id="IPR036397">
    <property type="entry name" value="RNaseH_sf"/>
</dbReference>
<dbReference type="Gene3D" id="3.30.420.10">
    <property type="entry name" value="Ribonuclease H-like superfamily/Ribonuclease H"/>
    <property type="match status" value="1"/>
</dbReference>
<dbReference type="GO" id="GO:0004523">
    <property type="term" value="F:RNA-DNA hybrid ribonuclease activity"/>
    <property type="evidence" value="ECO:0007669"/>
    <property type="project" value="InterPro"/>
</dbReference>
<evidence type="ECO:0000313" key="3">
    <source>
        <dbReference type="EMBL" id="KAF9592595.1"/>
    </source>
</evidence>
<accession>A0A835H3A3</accession>
<dbReference type="AlphaFoldDB" id="A0A835H3A3"/>
<dbReference type="Proteomes" id="UP000631114">
    <property type="component" value="Unassembled WGS sequence"/>
</dbReference>
<dbReference type="PANTHER" id="PTHR47074:SF21">
    <property type="entry name" value="RNASE H TYPE-1 DOMAIN-CONTAINING PROTEIN"/>
    <property type="match status" value="1"/>
</dbReference>
<comment type="caution">
    <text evidence="3">The sequence shown here is derived from an EMBL/GenBank/DDBJ whole genome shotgun (WGS) entry which is preliminary data.</text>
</comment>
<evidence type="ECO:0000259" key="2">
    <source>
        <dbReference type="Pfam" id="PF13966"/>
    </source>
</evidence>
<organism evidence="3 4">
    <name type="scientific">Coptis chinensis</name>
    <dbReference type="NCBI Taxonomy" id="261450"/>
    <lineage>
        <taxon>Eukaryota</taxon>
        <taxon>Viridiplantae</taxon>
        <taxon>Streptophyta</taxon>
        <taxon>Embryophyta</taxon>
        <taxon>Tracheophyta</taxon>
        <taxon>Spermatophyta</taxon>
        <taxon>Magnoliopsida</taxon>
        <taxon>Ranunculales</taxon>
        <taxon>Ranunculaceae</taxon>
        <taxon>Coptidoideae</taxon>
        <taxon>Coptis</taxon>
    </lineage>
</organism>
<evidence type="ECO:0008006" key="5">
    <source>
        <dbReference type="Google" id="ProtNLM"/>
    </source>
</evidence>
<evidence type="ECO:0000259" key="1">
    <source>
        <dbReference type="Pfam" id="PF13456"/>
    </source>
</evidence>
<sequence>MQEIVVRPATAPADKMIWAMERFGKLTVKTVYAYLKNNEKEMGQSSSVNYIALKHLWAAPLPSYLQMFLWKLYMHVLPLGDRLAEKNMKGDFSCPFCNREMETAEHLFFTCDWTRAVWFCSQVGLRINTTQQPHGLRNRIELYLSWCTSKDRDQCMAGTHIMYLLHYIWRARNELKFDKRNANRDRIIRQSRVMADKCLDAFREDSLSSQLPSNLSRNSLEKLFPEIPIDSIVIRFDASYDRNTGWTGAAAIASNSEGDMVGAAVRRFKAQDIGAAEMGAAEVAVLLGRQLKHDSYVFEGDNLDVIKALQGAACPWTLEVLKTHINSLSQTFSSCMFFWISRIYNGDADSLAKWANHQLGNSDLPKCMLDNFCFPAHL</sequence>
<dbReference type="InterPro" id="IPR002156">
    <property type="entry name" value="RNaseH_domain"/>
</dbReference>
<feature type="domain" description="RNase H type-1" evidence="1">
    <location>
        <begin position="236"/>
        <end position="355"/>
    </location>
</feature>
<feature type="domain" description="Reverse transcriptase zinc-binding" evidence="2">
    <location>
        <begin position="27"/>
        <end position="118"/>
    </location>
</feature>
<dbReference type="InterPro" id="IPR044730">
    <property type="entry name" value="RNase_H-like_dom_plant"/>
</dbReference>
<dbReference type="CDD" id="cd06222">
    <property type="entry name" value="RNase_H_like"/>
    <property type="match status" value="1"/>
</dbReference>
<dbReference type="InterPro" id="IPR052929">
    <property type="entry name" value="RNase_H-like_EbsB-rel"/>
</dbReference>
<dbReference type="Pfam" id="PF13966">
    <property type="entry name" value="zf-RVT"/>
    <property type="match status" value="1"/>
</dbReference>